<organism evidence="4 5">
    <name type="scientific">Allosphingosinicella humi</name>
    <dbReference type="NCBI Taxonomy" id="2068657"/>
    <lineage>
        <taxon>Bacteria</taxon>
        <taxon>Pseudomonadati</taxon>
        <taxon>Pseudomonadota</taxon>
        <taxon>Alphaproteobacteria</taxon>
        <taxon>Sphingomonadales</taxon>
        <taxon>Sphingomonadaceae</taxon>
        <taxon>Allosphingosinicella</taxon>
    </lineage>
</organism>
<evidence type="ECO:0000256" key="1">
    <source>
        <dbReference type="SAM" id="SignalP"/>
    </source>
</evidence>
<dbReference type="Gene3D" id="1.10.390.10">
    <property type="entry name" value="Neutral Protease Domain 2"/>
    <property type="match status" value="1"/>
</dbReference>
<keyword evidence="5" id="KW-1185">Reference proteome</keyword>
<keyword evidence="1" id="KW-0732">Signal</keyword>
<reference evidence="4 5" key="1">
    <citation type="submission" date="2018-05" db="EMBL/GenBank/DDBJ databases">
        <title>Genome of Sphingosinicella humi QZX222.</title>
        <authorList>
            <person name="Qiao Z."/>
            <person name="Wang G."/>
        </authorList>
    </citation>
    <scope>NUCLEOTIDE SEQUENCE [LARGE SCALE GENOMIC DNA]</scope>
    <source>
        <strain evidence="4 5">QZX222</strain>
    </source>
</reference>
<feature type="domain" description="Peptidase M61 N-terminal" evidence="3">
    <location>
        <begin position="49"/>
        <end position="221"/>
    </location>
</feature>
<gene>
    <name evidence="4" type="ORF">DF286_07430</name>
</gene>
<dbReference type="InterPro" id="IPR040756">
    <property type="entry name" value="Peptidase_M61_N"/>
</dbReference>
<dbReference type="InterPro" id="IPR027268">
    <property type="entry name" value="Peptidase_M4/M1_CTD_sf"/>
</dbReference>
<evidence type="ECO:0000259" key="2">
    <source>
        <dbReference type="Pfam" id="PF05299"/>
    </source>
</evidence>
<evidence type="ECO:0000259" key="3">
    <source>
        <dbReference type="Pfam" id="PF17899"/>
    </source>
</evidence>
<dbReference type="PIRSF" id="PIRSF016493">
    <property type="entry name" value="Glycyl_aminpptds"/>
    <property type="match status" value="1"/>
</dbReference>
<protein>
    <submittedName>
        <fullName evidence="4">Peptidase M61</fullName>
    </submittedName>
</protein>
<evidence type="ECO:0000313" key="4">
    <source>
        <dbReference type="EMBL" id="PWG02712.1"/>
    </source>
</evidence>
<evidence type="ECO:0000313" key="5">
    <source>
        <dbReference type="Proteomes" id="UP000245916"/>
    </source>
</evidence>
<dbReference type="OrthoDB" id="9778516at2"/>
<dbReference type="Gene3D" id="2.60.40.3650">
    <property type="match status" value="1"/>
</dbReference>
<dbReference type="Pfam" id="PF05299">
    <property type="entry name" value="Peptidase_M61"/>
    <property type="match status" value="1"/>
</dbReference>
<dbReference type="Proteomes" id="UP000245916">
    <property type="component" value="Unassembled WGS sequence"/>
</dbReference>
<dbReference type="InterPro" id="IPR036034">
    <property type="entry name" value="PDZ_sf"/>
</dbReference>
<proteinExistence type="predicted"/>
<comment type="caution">
    <text evidence="4">The sequence shown here is derived from an EMBL/GenBank/DDBJ whole genome shotgun (WGS) entry which is preliminary data.</text>
</comment>
<dbReference type="InterPro" id="IPR024191">
    <property type="entry name" value="Peptidase_M61"/>
</dbReference>
<dbReference type="Pfam" id="PF17899">
    <property type="entry name" value="Peptidase_M61_N"/>
    <property type="match status" value="1"/>
</dbReference>
<dbReference type="RefSeq" id="WP_109270852.1">
    <property type="nucleotide sequence ID" value="NZ_QFFF01000001.1"/>
</dbReference>
<name>A0A2U2J322_9SPHN</name>
<feature type="domain" description="Peptidase M61 catalytic" evidence="2">
    <location>
        <begin position="313"/>
        <end position="429"/>
    </location>
</feature>
<sequence>MHRSLIVPLAFLLGTSAFAQTPPAEPQPLAIDERIPAARDIPYPGTIAIDVDATDTARAIFRVKQTIPVPGPGPFTLLYPEWLPGNHAPRGPIASIAGLEVSAGGKPLAWRRDPADVYAFHVDVPEGVESIDVEFQHLSPTEPDEGRVVMTPDMLNVQWEKMTLYPAGYFVRNITVQPSVTLPAGWQGATSLDVASKSGNRITYRPVSYETLVDSPMFAGRYFKEIPLSEDVDLNIVADRPSDLAATPEQIAAHKRLVEQALKLFGTRHYDEYEFLLGLTETMGGIGLEHLRSSENTHPRTYFTEWDKGSAGRDLLAHEMTHSWNGKYRRPADLFTPDYRMPMRDTLLWVYEGQTQFWGNILSARSGMMPVEDVKAELARTAAYYDTLPGRSWRPLIDTTHDPIVAARRPKPFSSWQRSEDYYSEGMLIWLDVDSMIRQQTKGKRSLDDFARAFFGINPGHEGIVTYTVDDVVATLNQVAPYDWASYLDRRVNQTGKAPLEWIERGGYRLEYTDTPTDYFKSREKDRETVDLTYTIGITIGKEGEITGVAWDSPLFNEGVTTGTKIVAIDGRAYSDDDLKGAITAAKGTKAPIKLLVKKGDLYRTVELDYHDGLRYPRLVKVGSGPSTLDALLKPLP</sequence>
<dbReference type="InterPro" id="IPR007963">
    <property type="entry name" value="Peptidase_M61_catalytic"/>
</dbReference>
<dbReference type="AlphaFoldDB" id="A0A2U2J322"/>
<feature type="signal peptide" evidence="1">
    <location>
        <begin position="1"/>
        <end position="19"/>
    </location>
</feature>
<dbReference type="SUPFAM" id="SSF50156">
    <property type="entry name" value="PDZ domain-like"/>
    <property type="match status" value="1"/>
</dbReference>
<feature type="chain" id="PRO_5015576473" evidence="1">
    <location>
        <begin position="20"/>
        <end position="637"/>
    </location>
</feature>
<accession>A0A2U2J322</accession>
<dbReference type="EMBL" id="QFFF01000001">
    <property type="protein sequence ID" value="PWG02712.1"/>
    <property type="molecule type" value="Genomic_DNA"/>
</dbReference>